<keyword evidence="2" id="KW-1185">Reference proteome</keyword>
<sequence>MVVEQDRGEVVFVYLSWIHNPIIFRRNHHLKLQDVEGGLNQVEGKLIRLGEELERTWFHLKKLCTTNMQIEQFEKDKSCWVHSQDQF</sequence>
<dbReference type="AlphaFoldDB" id="A0A9J5W9Q7"/>
<evidence type="ECO:0000313" key="1">
    <source>
        <dbReference type="EMBL" id="KAG5572047.1"/>
    </source>
</evidence>
<name>A0A9J5W9Q7_SOLCO</name>
<protein>
    <submittedName>
        <fullName evidence="1">Uncharacterized protein</fullName>
    </submittedName>
</protein>
<evidence type="ECO:0000313" key="2">
    <source>
        <dbReference type="Proteomes" id="UP000824120"/>
    </source>
</evidence>
<dbReference type="Proteomes" id="UP000824120">
    <property type="component" value="Chromosome 12"/>
</dbReference>
<organism evidence="1 2">
    <name type="scientific">Solanum commersonii</name>
    <name type="common">Commerson's wild potato</name>
    <name type="synonym">Commerson's nightshade</name>
    <dbReference type="NCBI Taxonomy" id="4109"/>
    <lineage>
        <taxon>Eukaryota</taxon>
        <taxon>Viridiplantae</taxon>
        <taxon>Streptophyta</taxon>
        <taxon>Embryophyta</taxon>
        <taxon>Tracheophyta</taxon>
        <taxon>Spermatophyta</taxon>
        <taxon>Magnoliopsida</taxon>
        <taxon>eudicotyledons</taxon>
        <taxon>Gunneridae</taxon>
        <taxon>Pentapetalae</taxon>
        <taxon>asterids</taxon>
        <taxon>lamiids</taxon>
        <taxon>Solanales</taxon>
        <taxon>Solanaceae</taxon>
        <taxon>Solanoideae</taxon>
        <taxon>Solaneae</taxon>
        <taxon>Solanum</taxon>
    </lineage>
</organism>
<proteinExistence type="predicted"/>
<gene>
    <name evidence="1" type="ORF">H5410_061813</name>
</gene>
<reference evidence="1 2" key="1">
    <citation type="submission" date="2020-09" db="EMBL/GenBank/DDBJ databases">
        <title>De no assembly of potato wild relative species, Solanum commersonii.</title>
        <authorList>
            <person name="Cho K."/>
        </authorList>
    </citation>
    <scope>NUCLEOTIDE SEQUENCE [LARGE SCALE GENOMIC DNA]</scope>
    <source>
        <strain evidence="1">LZ3.2</strain>
        <tissue evidence="1">Leaf</tissue>
    </source>
</reference>
<dbReference type="EMBL" id="JACXVP010000012">
    <property type="protein sequence ID" value="KAG5572047.1"/>
    <property type="molecule type" value="Genomic_DNA"/>
</dbReference>
<accession>A0A9J5W9Q7</accession>
<comment type="caution">
    <text evidence="1">The sequence shown here is derived from an EMBL/GenBank/DDBJ whole genome shotgun (WGS) entry which is preliminary data.</text>
</comment>